<dbReference type="Proteomes" id="UP000619033">
    <property type="component" value="Unassembled WGS sequence"/>
</dbReference>
<feature type="transmembrane region" description="Helical" evidence="1">
    <location>
        <begin position="239"/>
        <end position="257"/>
    </location>
</feature>
<keyword evidence="3" id="KW-1185">Reference proteome</keyword>
<feature type="transmembrane region" description="Helical" evidence="1">
    <location>
        <begin position="157"/>
        <end position="178"/>
    </location>
</feature>
<proteinExistence type="predicted"/>
<feature type="transmembrane region" description="Helical" evidence="1">
    <location>
        <begin position="37"/>
        <end position="61"/>
    </location>
</feature>
<keyword evidence="1" id="KW-0472">Membrane</keyword>
<dbReference type="AlphaFoldDB" id="A0A8J7MSF1"/>
<comment type="caution">
    <text evidence="2">The sequence shown here is derived from an EMBL/GenBank/DDBJ whole genome shotgun (WGS) entry which is preliminary data.</text>
</comment>
<name>A0A8J7MSF1_9RHOB</name>
<evidence type="ECO:0000313" key="3">
    <source>
        <dbReference type="Proteomes" id="UP000619033"/>
    </source>
</evidence>
<feature type="transmembrane region" description="Helical" evidence="1">
    <location>
        <begin position="73"/>
        <end position="90"/>
    </location>
</feature>
<feature type="transmembrane region" description="Helical" evidence="1">
    <location>
        <begin position="111"/>
        <end position="137"/>
    </location>
</feature>
<gene>
    <name evidence="2" type="ORF">JI744_16375</name>
</gene>
<evidence type="ECO:0000256" key="1">
    <source>
        <dbReference type="SAM" id="Phobius"/>
    </source>
</evidence>
<dbReference type="RefSeq" id="WP_202662252.1">
    <property type="nucleotide sequence ID" value="NZ_JAESVP010000010.1"/>
</dbReference>
<accession>A0A8J7MSF1</accession>
<feature type="transmembrane region" description="Helical" evidence="1">
    <location>
        <begin position="199"/>
        <end position="219"/>
    </location>
</feature>
<sequence>MFRPEAKVTPFHSAVALSELIFHATVRRIRKSHGNAIIGLLMAISQSVVGIAIMMLLYNLMGNNNAPVRGDRMMYIMSGIFSYMTHSRAIRAVSSAEGPTSSMMKHGPMNTIVSISASALSALYMQTLSAAVIMYGYHVLWHPVTVDEPVGVLLMYLLAWLSGCAIGLVFKALVPWAPDFFGVLTMAYTKADMVFSGKLFLANVTPMHILVFFIWNPLFHIIDQIRGFMFLNYTPHYSSIQYPVVVTVVLLFVGLLGERFTSRHVSASWSARR</sequence>
<protein>
    <submittedName>
        <fullName evidence="2">ABC transporter permease</fullName>
    </submittedName>
</protein>
<keyword evidence="1" id="KW-1133">Transmembrane helix</keyword>
<reference evidence="2" key="1">
    <citation type="submission" date="2021-01" db="EMBL/GenBank/DDBJ databases">
        <title>Genome seq and assembly of Tabrizicola sp. KVB23.</title>
        <authorList>
            <person name="Chhetri G."/>
        </authorList>
    </citation>
    <scope>NUCLEOTIDE SEQUENCE</scope>
    <source>
        <strain evidence="2">KVB23</strain>
    </source>
</reference>
<dbReference type="EMBL" id="JAESVP010000010">
    <property type="protein sequence ID" value="MBL4929682.1"/>
    <property type="molecule type" value="Genomic_DNA"/>
</dbReference>
<keyword evidence="1" id="KW-0812">Transmembrane</keyword>
<evidence type="ECO:0000313" key="2">
    <source>
        <dbReference type="EMBL" id="MBL4929682.1"/>
    </source>
</evidence>
<organism evidence="2 3">
    <name type="scientific">Fuscibacter oryzae</name>
    <dbReference type="NCBI Taxonomy" id="2803939"/>
    <lineage>
        <taxon>Bacteria</taxon>
        <taxon>Pseudomonadati</taxon>
        <taxon>Pseudomonadota</taxon>
        <taxon>Alphaproteobacteria</taxon>
        <taxon>Rhodobacterales</taxon>
        <taxon>Paracoccaceae</taxon>
        <taxon>Fuscibacter</taxon>
    </lineage>
</organism>